<reference evidence="4" key="1">
    <citation type="journal article" date="2011" name="Nat. Genet.">
        <title>The Arabidopsis lyrata genome sequence and the basis of rapid genome size change.</title>
        <authorList>
            <person name="Hu T.T."/>
            <person name="Pattyn P."/>
            <person name="Bakker E.G."/>
            <person name="Cao J."/>
            <person name="Cheng J.-F."/>
            <person name="Clark R.M."/>
            <person name="Fahlgren N."/>
            <person name="Fawcett J.A."/>
            <person name="Grimwood J."/>
            <person name="Gundlach H."/>
            <person name="Haberer G."/>
            <person name="Hollister J.D."/>
            <person name="Ossowski S."/>
            <person name="Ottilar R.P."/>
            <person name="Salamov A.A."/>
            <person name="Schneeberger K."/>
            <person name="Spannagl M."/>
            <person name="Wang X."/>
            <person name="Yang L."/>
            <person name="Nasrallah M.E."/>
            <person name="Bergelson J."/>
            <person name="Carrington J.C."/>
            <person name="Gaut B.S."/>
            <person name="Schmutz J."/>
            <person name="Mayer K.F.X."/>
            <person name="Van de Peer Y."/>
            <person name="Grigoriev I.V."/>
            <person name="Nordborg M."/>
            <person name="Weigel D."/>
            <person name="Guo Y.-L."/>
        </authorList>
    </citation>
    <scope>NUCLEOTIDE SEQUENCE [LARGE SCALE GENOMIC DNA]</scope>
    <source>
        <strain evidence="4">cv. MN47</strain>
    </source>
</reference>
<evidence type="ECO:0000259" key="2">
    <source>
        <dbReference type="Pfam" id="PF13456"/>
    </source>
</evidence>
<dbReference type="Gene3D" id="3.30.420.10">
    <property type="entry name" value="Ribonuclease H-like superfamily/Ribonuclease H"/>
    <property type="match status" value="1"/>
</dbReference>
<dbReference type="GO" id="GO:0004523">
    <property type="term" value="F:RNA-DNA hybrid ribonuclease activity"/>
    <property type="evidence" value="ECO:0007669"/>
    <property type="project" value="InterPro"/>
</dbReference>
<feature type="region of interest" description="Disordered" evidence="1">
    <location>
        <begin position="58"/>
        <end position="79"/>
    </location>
</feature>
<dbReference type="InterPro" id="IPR036397">
    <property type="entry name" value="RNaseH_sf"/>
</dbReference>
<feature type="domain" description="RNase H type-1" evidence="2">
    <location>
        <begin position="87"/>
        <end position="151"/>
    </location>
</feature>
<dbReference type="PANTHER" id="PTHR47074">
    <property type="entry name" value="BNAC02G40300D PROTEIN"/>
    <property type="match status" value="1"/>
</dbReference>
<dbReference type="Pfam" id="PF13456">
    <property type="entry name" value="RVT_3"/>
    <property type="match status" value="1"/>
</dbReference>
<organism evidence="4">
    <name type="scientific">Arabidopsis lyrata subsp. lyrata</name>
    <name type="common">Lyre-leaved rock-cress</name>
    <dbReference type="NCBI Taxonomy" id="81972"/>
    <lineage>
        <taxon>Eukaryota</taxon>
        <taxon>Viridiplantae</taxon>
        <taxon>Streptophyta</taxon>
        <taxon>Embryophyta</taxon>
        <taxon>Tracheophyta</taxon>
        <taxon>Spermatophyta</taxon>
        <taxon>Magnoliopsida</taxon>
        <taxon>eudicotyledons</taxon>
        <taxon>Gunneridae</taxon>
        <taxon>Pentapetalae</taxon>
        <taxon>rosids</taxon>
        <taxon>malvids</taxon>
        <taxon>Brassicales</taxon>
        <taxon>Brassicaceae</taxon>
        <taxon>Camelineae</taxon>
        <taxon>Arabidopsis</taxon>
    </lineage>
</organism>
<sequence>MDSYIWSHTKDGRYTVKSGYWKAVNDNIHDDDPKPPLANAKNTIERAVMDTKELIENTVDRDSHPKDSHHQRSNNAKWETPPRGWVKCNYDSSHHEGDNLNVVRLINDNEEHPRLRHYFETIWRWRSMFTSVKFMFRHRKHNKCADMLARKPITCNNNGMLFHSCPTFLADTVTLILVINKAF</sequence>
<accession>D7MTG7</accession>
<dbReference type="GO" id="GO:0003676">
    <property type="term" value="F:nucleic acid binding"/>
    <property type="evidence" value="ECO:0007669"/>
    <property type="project" value="InterPro"/>
</dbReference>
<dbReference type="AlphaFoldDB" id="D7MTG7"/>
<dbReference type="eggNOG" id="KOG1075">
    <property type="taxonomic scope" value="Eukaryota"/>
</dbReference>
<dbReference type="Gramene" id="scaffold_800962.1">
    <property type="protein sequence ID" value="scaffold_800962.1"/>
    <property type="gene ID" value="scaffold_800962.1"/>
</dbReference>
<gene>
    <name evidence="3" type="ORF">ARALYDRAFT_917562</name>
</gene>
<evidence type="ECO:0000313" key="4">
    <source>
        <dbReference type="Proteomes" id="UP000008694"/>
    </source>
</evidence>
<feature type="compositionally biased region" description="Basic and acidic residues" evidence="1">
    <location>
        <begin position="58"/>
        <end position="70"/>
    </location>
</feature>
<evidence type="ECO:0000256" key="1">
    <source>
        <dbReference type="SAM" id="MobiDB-lite"/>
    </source>
</evidence>
<proteinExistence type="predicted"/>
<dbReference type="PANTHER" id="PTHR47074:SF78">
    <property type="entry name" value="GB|AAF30348.1-RELATED"/>
    <property type="match status" value="1"/>
</dbReference>
<name>D7MTG7_ARALL</name>
<dbReference type="InterPro" id="IPR052929">
    <property type="entry name" value="RNase_H-like_EbsB-rel"/>
</dbReference>
<protein>
    <recommendedName>
        <fullName evidence="2">RNase H type-1 domain-containing protein</fullName>
    </recommendedName>
</protein>
<evidence type="ECO:0000313" key="3">
    <source>
        <dbReference type="EMBL" id="EFH40062.1"/>
    </source>
</evidence>
<dbReference type="HOGENOM" id="CLU_1477117_0_0_1"/>
<dbReference type="InterPro" id="IPR002156">
    <property type="entry name" value="RNaseH_domain"/>
</dbReference>
<dbReference type="EMBL" id="GL348720">
    <property type="protein sequence ID" value="EFH40062.1"/>
    <property type="molecule type" value="Genomic_DNA"/>
</dbReference>
<dbReference type="Proteomes" id="UP000008694">
    <property type="component" value="Unassembled WGS sequence"/>
</dbReference>
<keyword evidence="4" id="KW-1185">Reference proteome</keyword>